<feature type="region of interest" description="Disordered" evidence="1">
    <location>
        <begin position="1"/>
        <end position="95"/>
    </location>
</feature>
<organism evidence="2 3">
    <name type="scientific">Glycine soja</name>
    <name type="common">Wild soybean</name>
    <dbReference type="NCBI Taxonomy" id="3848"/>
    <lineage>
        <taxon>Eukaryota</taxon>
        <taxon>Viridiplantae</taxon>
        <taxon>Streptophyta</taxon>
        <taxon>Embryophyta</taxon>
        <taxon>Tracheophyta</taxon>
        <taxon>Spermatophyta</taxon>
        <taxon>Magnoliopsida</taxon>
        <taxon>eudicotyledons</taxon>
        <taxon>Gunneridae</taxon>
        <taxon>Pentapetalae</taxon>
        <taxon>rosids</taxon>
        <taxon>fabids</taxon>
        <taxon>Fabales</taxon>
        <taxon>Fabaceae</taxon>
        <taxon>Papilionoideae</taxon>
        <taxon>50 kb inversion clade</taxon>
        <taxon>NPAAA clade</taxon>
        <taxon>indigoferoid/millettioid clade</taxon>
        <taxon>Phaseoleae</taxon>
        <taxon>Glycine</taxon>
        <taxon>Glycine subgen. Soja</taxon>
    </lineage>
</organism>
<keyword evidence="3" id="KW-1185">Reference proteome</keyword>
<evidence type="ECO:0000313" key="2">
    <source>
        <dbReference type="EMBL" id="RZC25966.1"/>
    </source>
</evidence>
<feature type="region of interest" description="Disordered" evidence="1">
    <location>
        <begin position="121"/>
        <end position="143"/>
    </location>
</feature>
<feature type="compositionally biased region" description="Low complexity" evidence="1">
    <location>
        <begin position="121"/>
        <end position="130"/>
    </location>
</feature>
<evidence type="ECO:0000313" key="3">
    <source>
        <dbReference type="Proteomes" id="UP000289340"/>
    </source>
</evidence>
<sequence length="210" mass="22905">MLVLEEFGLKKAAQTSSSTMVARDSNESQEMSDHSSARCTNNGGKRYSNRGNSRKNHNNTSGRDNSGAGKGGSGGGGSNRKGGQQQPHNNPWPVGQQWLWPWMQWAIPPCPYPAAPWARPNYQQPPRRQPGVLGSRPQQAYTATAPTPTDIEAAMHTLDITSPDPNWYMDTDATSHMTSTSDGVHIAILPHAHASAYHATHVLEKALEFH</sequence>
<evidence type="ECO:0000256" key="1">
    <source>
        <dbReference type="SAM" id="MobiDB-lite"/>
    </source>
</evidence>
<dbReference type="Proteomes" id="UP000289340">
    <property type="component" value="Chromosome 2"/>
</dbReference>
<accession>A0A445LRR9</accession>
<dbReference type="AlphaFoldDB" id="A0A445LRR9"/>
<reference evidence="2 3" key="1">
    <citation type="submission" date="2018-09" db="EMBL/GenBank/DDBJ databases">
        <title>A high-quality reference genome of wild soybean provides a powerful tool to mine soybean genomes.</title>
        <authorList>
            <person name="Xie M."/>
            <person name="Chung C.Y.L."/>
            <person name="Li M.-W."/>
            <person name="Wong F.-L."/>
            <person name="Chan T.-F."/>
            <person name="Lam H.-M."/>
        </authorList>
    </citation>
    <scope>NUCLEOTIDE SEQUENCE [LARGE SCALE GENOMIC DNA]</scope>
    <source>
        <strain evidence="3">cv. W05</strain>
        <tissue evidence="2">Hypocotyl of etiolated seedlings</tissue>
    </source>
</reference>
<dbReference type="EMBL" id="QZWG01000002">
    <property type="protein sequence ID" value="RZC25966.1"/>
    <property type="molecule type" value="Genomic_DNA"/>
</dbReference>
<dbReference type="PANTHER" id="PTHR47481:SF10">
    <property type="entry name" value="COPIA-LIKE POLYPROTEIN_RETROTRANSPOSON"/>
    <property type="match status" value="1"/>
</dbReference>
<name>A0A445LRR9_GLYSO</name>
<comment type="caution">
    <text evidence="2">The sequence shown here is derived from an EMBL/GenBank/DDBJ whole genome shotgun (WGS) entry which is preliminary data.</text>
</comment>
<gene>
    <name evidence="2" type="ORF">D0Y65_004589</name>
</gene>
<dbReference type="PANTHER" id="PTHR47481">
    <property type="match status" value="1"/>
</dbReference>
<proteinExistence type="predicted"/>
<dbReference type="Gramene" id="XM_028334400.1">
    <property type="protein sequence ID" value="XP_028190201.1"/>
    <property type="gene ID" value="LOC114376319"/>
</dbReference>
<feature type="compositionally biased region" description="Gly residues" evidence="1">
    <location>
        <begin position="68"/>
        <end position="80"/>
    </location>
</feature>
<protein>
    <submittedName>
        <fullName evidence="2">Uncharacterized protein</fullName>
    </submittedName>
</protein>